<name>A0A0C7N885_9SACH</name>
<keyword evidence="2" id="KW-1185">Reference proteome</keyword>
<dbReference type="EMBL" id="LN736362">
    <property type="protein sequence ID" value="CEP61610.1"/>
    <property type="molecule type" value="Genomic_DNA"/>
</dbReference>
<gene>
    <name evidence="1" type="ORF">LALA0_S03e06788g</name>
</gene>
<dbReference type="GO" id="GO:0007032">
    <property type="term" value="P:endosome organization"/>
    <property type="evidence" value="ECO:0007669"/>
    <property type="project" value="EnsemblFungi"/>
</dbReference>
<dbReference type="STRING" id="1245769.A0A0C7N885"/>
<organism evidence="1 2">
    <name type="scientific">Lachancea lanzarotensis</name>
    <dbReference type="NCBI Taxonomy" id="1245769"/>
    <lineage>
        <taxon>Eukaryota</taxon>
        <taxon>Fungi</taxon>
        <taxon>Dikarya</taxon>
        <taxon>Ascomycota</taxon>
        <taxon>Saccharomycotina</taxon>
        <taxon>Saccharomycetes</taxon>
        <taxon>Saccharomycetales</taxon>
        <taxon>Saccharomycetaceae</taxon>
        <taxon>Lachancea</taxon>
    </lineage>
</organism>
<dbReference type="GeneID" id="34685039"/>
<protein>
    <submittedName>
        <fullName evidence="1">LALA0S03e06788g1_1</fullName>
    </submittedName>
</protein>
<dbReference type="Proteomes" id="UP000054304">
    <property type="component" value="Unassembled WGS sequence"/>
</dbReference>
<reference evidence="1 2" key="1">
    <citation type="submission" date="2014-12" db="EMBL/GenBank/DDBJ databases">
        <authorList>
            <person name="Neuveglise Cecile"/>
        </authorList>
    </citation>
    <scope>NUCLEOTIDE SEQUENCE [LARGE SCALE GENOMIC DNA]</scope>
    <source>
        <strain evidence="1 2">CBS 12615</strain>
    </source>
</reference>
<dbReference type="OrthoDB" id="20018at2759"/>
<proteinExistence type="predicted"/>
<evidence type="ECO:0000313" key="1">
    <source>
        <dbReference type="EMBL" id="CEP61610.1"/>
    </source>
</evidence>
<dbReference type="GO" id="GO:0032880">
    <property type="term" value="P:regulation of protein localization"/>
    <property type="evidence" value="ECO:0007669"/>
    <property type="project" value="EnsemblFungi"/>
</dbReference>
<dbReference type="RefSeq" id="XP_022627844.1">
    <property type="nucleotide sequence ID" value="XM_022773362.1"/>
</dbReference>
<dbReference type="AlphaFoldDB" id="A0A0C7N885"/>
<accession>A0A0C7N885</accession>
<dbReference type="GO" id="GO:0031083">
    <property type="term" value="C:BLOC-1 complex"/>
    <property type="evidence" value="ECO:0007669"/>
    <property type="project" value="EnsemblFungi"/>
</dbReference>
<evidence type="ECO:0000313" key="2">
    <source>
        <dbReference type="Proteomes" id="UP000054304"/>
    </source>
</evidence>
<sequence>MSVSSRQAQLDREINRIIKCRTDTAVSEAQREIETNHASINETQLKKLMDLHDNVLQNRGALPLQKLYNKYSQLNLQEGDLQNWAELMDRNLRVLEATVEKAKANRREEL</sequence>
<dbReference type="GO" id="GO:0005768">
    <property type="term" value="C:endosome"/>
    <property type="evidence" value="ECO:0007669"/>
    <property type="project" value="EnsemblFungi"/>
</dbReference>
<dbReference type="HOGENOM" id="CLU_150164_0_0_1"/>